<dbReference type="HOGENOM" id="CLU_045978_0_0_6"/>
<evidence type="ECO:0000313" key="2">
    <source>
        <dbReference type="Proteomes" id="UP000006764"/>
    </source>
</evidence>
<dbReference type="SUPFAM" id="SSF56935">
    <property type="entry name" value="Porins"/>
    <property type="match status" value="1"/>
</dbReference>
<dbReference type="AlphaFoldDB" id="A0A0B4XUQ7"/>
<dbReference type="InterPro" id="IPR032811">
    <property type="entry name" value="Put_conjugal_transfer"/>
</dbReference>
<keyword evidence="2" id="KW-1185">Reference proteome</keyword>
<accession>A0A0B4XUQ7</accession>
<organism evidence="1 2">
    <name type="scientific">Isoalcanivorax pacificus W11-5</name>
    <dbReference type="NCBI Taxonomy" id="391936"/>
    <lineage>
        <taxon>Bacteria</taxon>
        <taxon>Pseudomonadati</taxon>
        <taxon>Pseudomonadota</taxon>
        <taxon>Gammaproteobacteria</taxon>
        <taxon>Oceanospirillales</taxon>
        <taxon>Alcanivoracaceae</taxon>
        <taxon>Isoalcanivorax</taxon>
    </lineage>
</organism>
<evidence type="ECO:0000313" key="1">
    <source>
        <dbReference type="EMBL" id="AJD49987.1"/>
    </source>
</evidence>
<dbReference type="Pfam" id="PF13729">
    <property type="entry name" value="TraF_2"/>
    <property type="match status" value="1"/>
</dbReference>
<protein>
    <submittedName>
        <fullName evidence="1">Sulfur carrier protein ThiS</fullName>
    </submittedName>
</protein>
<reference evidence="1 2" key="1">
    <citation type="journal article" date="2012" name="J. Bacteriol.">
        <title>Genome sequence of an alkane-degrading bacterium, Alcanivorax pacificus type strain W11-5, isolated from deep sea sediment.</title>
        <authorList>
            <person name="Lai Q."/>
            <person name="Shao Z."/>
        </authorList>
    </citation>
    <scope>NUCLEOTIDE SEQUENCE [LARGE SCALE GENOMIC DNA]</scope>
    <source>
        <strain evidence="1 2">W11-5</strain>
    </source>
</reference>
<proteinExistence type="predicted"/>
<dbReference type="Proteomes" id="UP000006764">
    <property type="component" value="Chromosome"/>
</dbReference>
<name>A0A0B4XUQ7_9GAMM</name>
<dbReference type="KEGG" id="apac:S7S_17875"/>
<dbReference type="EMBL" id="CP004387">
    <property type="protein sequence ID" value="AJD49987.1"/>
    <property type="molecule type" value="Genomic_DNA"/>
</dbReference>
<gene>
    <name evidence="1" type="ORF">S7S_17875</name>
</gene>
<dbReference type="STRING" id="391936.S7S_17875"/>
<sequence length="407" mass="44281">MTYGYSGHGVNLHSLSNNPAQGFYVMPEEDRFRMGVAGSISVGYEMGEVDNFLDRLDDILDDLERDDIGVAEGITLANEMNDVLVQMGRDGYARINTGLQAPLTPIAFRTSLGTFSVSIEADAEVKASVLDDAVVYDAVNQELRTRSSLYLKSATFAQVGVGWAKELWKDEGQSLVGGARLNIINGAFSKQVINLKAAATNPDDDDIGDIISDQYDTNEKKSTNISIDLGAIYRINNWSAGLTLKNINEPEFDYGAVGQNCASLPGGSQEYANCMAADYFAQNGRISASEKWVMASQATVDGSYSFNNGRGMVGFSYDLTDVNTPTGDLQQMLSLMTAYQSPKIWLPGVRAGYHTNQKGSQLSSVSVGLTWFNRLTFDVLMGLEDTEIDGDKLPRTAAVSLGWQSRF</sequence>